<organism evidence="2 3">
    <name type="scientific">Micromonospora yangpuensis</name>
    <dbReference type="NCBI Taxonomy" id="683228"/>
    <lineage>
        <taxon>Bacteria</taxon>
        <taxon>Bacillati</taxon>
        <taxon>Actinomycetota</taxon>
        <taxon>Actinomycetes</taxon>
        <taxon>Micromonosporales</taxon>
        <taxon>Micromonosporaceae</taxon>
        <taxon>Micromonospora</taxon>
    </lineage>
</organism>
<dbReference type="Proteomes" id="UP000198937">
    <property type="component" value="Unassembled WGS sequence"/>
</dbReference>
<keyword evidence="1" id="KW-0812">Transmembrane</keyword>
<proteinExistence type="predicted"/>
<dbReference type="RefSeq" id="WP_139135574.1">
    <property type="nucleotide sequence ID" value="NZ_BMMJ01000001.1"/>
</dbReference>
<dbReference type="AlphaFoldDB" id="A0A1C6U3G8"/>
<keyword evidence="1" id="KW-0472">Membrane</keyword>
<name>A0A1C6U3G8_9ACTN</name>
<sequence>MPKTVDRVAGRARRVLPSGLTGLAGVACAACCAIPLLLAAGVLSGAGWAAAGAWMPGIAVALAALAGTAWWWASRLRHHGGCAGGTNCGCSTGSPA</sequence>
<keyword evidence="3" id="KW-1185">Reference proteome</keyword>
<evidence type="ECO:0000313" key="2">
    <source>
        <dbReference type="EMBL" id="SCL48582.1"/>
    </source>
</evidence>
<protein>
    <recommendedName>
        <fullName evidence="4">Mercuric ion transport protein</fullName>
    </recommendedName>
</protein>
<evidence type="ECO:0000313" key="3">
    <source>
        <dbReference type="Proteomes" id="UP000198937"/>
    </source>
</evidence>
<keyword evidence="1" id="KW-1133">Transmembrane helix</keyword>
<gene>
    <name evidence="2" type="ORF">GA0070617_0917</name>
</gene>
<evidence type="ECO:0000256" key="1">
    <source>
        <dbReference type="SAM" id="Phobius"/>
    </source>
</evidence>
<feature type="transmembrane region" description="Helical" evidence="1">
    <location>
        <begin position="48"/>
        <end position="73"/>
    </location>
</feature>
<dbReference type="PROSITE" id="PS51257">
    <property type="entry name" value="PROKAR_LIPOPROTEIN"/>
    <property type="match status" value="1"/>
</dbReference>
<dbReference type="EMBL" id="FMIA01000002">
    <property type="protein sequence ID" value="SCL48582.1"/>
    <property type="molecule type" value="Genomic_DNA"/>
</dbReference>
<evidence type="ECO:0008006" key="4">
    <source>
        <dbReference type="Google" id="ProtNLM"/>
    </source>
</evidence>
<dbReference type="STRING" id="683228.GA0070617_0917"/>
<feature type="transmembrane region" description="Helical" evidence="1">
    <location>
        <begin position="20"/>
        <end position="42"/>
    </location>
</feature>
<reference evidence="2 3" key="1">
    <citation type="submission" date="2016-06" db="EMBL/GenBank/DDBJ databases">
        <authorList>
            <person name="Kjaerup R.B."/>
            <person name="Dalgaard T.S."/>
            <person name="Juul-Madsen H.R."/>
        </authorList>
    </citation>
    <scope>NUCLEOTIDE SEQUENCE [LARGE SCALE GENOMIC DNA]</scope>
    <source>
        <strain evidence="2 3">DSM 45577</strain>
    </source>
</reference>
<accession>A0A1C6U3G8</accession>